<dbReference type="GeneID" id="83062612"/>
<protein>
    <submittedName>
        <fullName evidence="1">Uncharacterized protein</fullName>
    </submittedName>
</protein>
<sequence>MVFRAFIGVFVVSWICTFAYKWVSPTAREGREIIESIAGREVVSITADPVKDLSLVDRPLVIRDPKAIRAIVQGFESIETHSPNHPDPKRIVALRLQLRDRQIRGELFDTKNEGVLFYYCSESGWVFGTYRMPKGAAIFEALEREIQVQRGGS</sequence>
<dbReference type="RefSeq" id="WP_096376668.1">
    <property type="nucleotide sequence ID" value="NZ_AP014940.1"/>
</dbReference>
<proteinExistence type="predicted"/>
<dbReference type="Proteomes" id="UP000218824">
    <property type="component" value="Chromosome"/>
</dbReference>
<dbReference type="EMBL" id="AP014940">
    <property type="protein sequence ID" value="BAV96197.1"/>
    <property type="molecule type" value="Genomic_DNA"/>
</dbReference>
<evidence type="ECO:0000313" key="1">
    <source>
        <dbReference type="EMBL" id="BAV96197.1"/>
    </source>
</evidence>
<name>A0AAU9ADB3_LYSEN</name>
<organism evidence="1 2">
    <name type="scientific">Lysobacter enzymogenes</name>
    <dbReference type="NCBI Taxonomy" id="69"/>
    <lineage>
        <taxon>Bacteria</taxon>
        <taxon>Pseudomonadati</taxon>
        <taxon>Pseudomonadota</taxon>
        <taxon>Gammaproteobacteria</taxon>
        <taxon>Lysobacterales</taxon>
        <taxon>Lysobacteraceae</taxon>
        <taxon>Lysobacter</taxon>
    </lineage>
</organism>
<dbReference type="AlphaFoldDB" id="A0AAU9ADB3"/>
<reference evidence="1 2" key="1">
    <citation type="journal article" date="2017" name="DNA Res.">
        <title>Complete genome sequence and expression profile of the commercial lytic enzyme producer Lysobacter enzymogenes M497-1.</title>
        <authorList>
            <person name="Takami H."/>
            <person name="Toyoda A."/>
            <person name="Uchiyama I."/>
            <person name="Itoh T."/>
            <person name="Takaki Y."/>
            <person name="Arai W."/>
            <person name="Nishi S."/>
            <person name="Kawai M."/>
            <person name="Shinya K."/>
            <person name="Ikeda H."/>
        </authorList>
    </citation>
    <scope>NUCLEOTIDE SEQUENCE [LARGE SCALE GENOMIC DNA]</scope>
    <source>
        <strain evidence="1 2">M497-1</strain>
    </source>
</reference>
<evidence type="ECO:0000313" key="2">
    <source>
        <dbReference type="Proteomes" id="UP000218824"/>
    </source>
</evidence>
<accession>A0AAU9ADB3</accession>
<gene>
    <name evidence="1" type="ORF">LEN_0710</name>
</gene>
<dbReference type="KEGG" id="lem:LEN_0710"/>